<dbReference type="SUPFAM" id="SSF51735">
    <property type="entry name" value="NAD(P)-binding Rossmann-fold domains"/>
    <property type="match status" value="1"/>
</dbReference>
<dbReference type="InterPro" id="IPR001509">
    <property type="entry name" value="Epimerase_deHydtase"/>
</dbReference>
<reference evidence="2" key="1">
    <citation type="submission" date="2009-01" db="EMBL/GenBank/DDBJ databases">
        <title>Complete sequence of Anaeromyxobacter dehalogenans 2CP-1.</title>
        <authorList>
            <consortium name="US DOE Joint Genome Institute"/>
            <person name="Lucas S."/>
            <person name="Copeland A."/>
            <person name="Lapidus A."/>
            <person name="Glavina del Rio T."/>
            <person name="Dalin E."/>
            <person name="Tice H."/>
            <person name="Bruce D."/>
            <person name="Goodwin L."/>
            <person name="Pitluck S."/>
            <person name="Saunders E."/>
            <person name="Brettin T."/>
            <person name="Detter J.C."/>
            <person name="Han C."/>
            <person name="Larimer F."/>
            <person name="Land M."/>
            <person name="Hauser L."/>
            <person name="Kyrpides N."/>
            <person name="Ovchinnikova G."/>
            <person name="Beliaev A.S."/>
            <person name="Richardson P."/>
        </authorList>
    </citation>
    <scope>NUCLEOTIDE SEQUENCE</scope>
    <source>
        <strain evidence="2">2CP-1</strain>
    </source>
</reference>
<organism evidence="2 3">
    <name type="scientific">Anaeromyxobacter dehalogenans (strain ATCC BAA-258 / DSM 21875 / 2CP-1)</name>
    <dbReference type="NCBI Taxonomy" id="455488"/>
    <lineage>
        <taxon>Bacteria</taxon>
        <taxon>Pseudomonadati</taxon>
        <taxon>Myxococcota</taxon>
        <taxon>Myxococcia</taxon>
        <taxon>Myxococcales</taxon>
        <taxon>Cystobacterineae</taxon>
        <taxon>Anaeromyxobacteraceae</taxon>
        <taxon>Anaeromyxobacter</taxon>
    </lineage>
</organism>
<proteinExistence type="predicted"/>
<evidence type="ECO:0000259" key="1">
    <source>
        <dbReference type="Pfam" id="PF01370"/>
    </source>
</evidence>
<dbReference type="RefSeq" id="WP_012631496.1">
    <property type="nucleotide sequence ID" value="NC_011891.1"/>
</dbReference>
<evidence type="ECO:0000313" key="3">
    <source>
        <dbReference type="Proteomes" id="UP000007089"/>
    </source>
</evidence>
<evidence type="ECO:0000313" key="2">
    <source>
        <dbReference type="EMBL" id="ACL63402.1"/>
    </source>
</evidence>
<dbReference type="KEGG" id="acp:A2cp1_0042"/>
<dbReference type="InterPro" id="IPR036291">
    <property type="entry name" value="NAD(P)-bd_dom_sf"/>
</dbReference>
<protein>
    <submittedName>
        <fullName evidence="2">NAD-dependent epimerase/dehydratase</fullName>
    </submittedName>
</protein>
<dbReference type="EMBL" id="CP001359">
    <property type="protein sequence ID" value="ACL63402.1"/>
    <property type="molecule type" value="Genomic_DNA"/>
</dbReference>
<dbReference type="Proteomes" id="UP000007089">
    <property type="component" value="Chromosome"/>
</dbReference>
<accession>B8J7R0</accession>
<dbReference type="Gene3D" id="3.40.50.720">
    <property type="entry name" value="NAD(P)-binding Rossmann-like Domain"/>
    <property type="match status" value="1"/>
</dbReference>
<sequence length="329" mass="35131">MPRPDPFVPPELHVVFGAGQVGRRLARELLALGHRVRLIRRGPPGPELPGLRWLSGDAADPLFAGEACRGADVVYDCTNPPDYHRWDELLVPLRRGIRDAAARAGARLVALDCLYMYGRPAASPFDEDAPLAPCSHKGELRALLARELLEAHARGDLRATTGRASDFFGPGAGAAALLGDRLAARLRAGKPFEAFGDPDLPHAYSYVADVARGLAVLGTHEAALGRAWHLPVSWTGSTRGLVEAVGAALGRPARLRIVPDWLLRVGGLLDPTLGAAVEMTYQWKVPYVPDDRRFRAAFSVEPTPAAEAVAATARAILGAEAPAGRRDAA</sequence>
<dbReference type="HOGENOM" id="CLU_049717_1_0_7"/>
<dbReference type="AlphaFoldDB" id="B8J7R0"/>
<keyword evidence="3" id="KW-1185">Reference proteome</keyword>
<gene>
    <name evidence="2" type="ordered locus">A2cp1_0042</name>
</gene>
<name>B8J7R0_ANAD2</name>
<feature type="domain" description="NAD-dependent epimerase/dehydratase" evidence="1">
    <location>
        <begin position="17"/>
        <end position="221"/>
    </location>
</feature>
<dbReference type="Pfam" id="PF01370">
    <property type="entry name" value="Epimerase"/>
    <property type="match status" value="1"/>
</dbReference>